<protein>
    <submittedName>
        <fullName evidence="2">Uncharacterized protein</fullName>
    </submittedName>
</protein>
<feature type="region of interest" description="Disordered" evidence="1">
    <location>
        <begin position="101"/>
        <end position="270"/>
    </location>
</feature>
<feature type="compositionally biased region" description="Low complexity" evidence="1">
    <location>
        <begin position="210"/>
        <end position="229"/>
    </location>
</feature>
<comment type="caution">
    <text evidence="2">The sequence shown here is derived from an EMBL/GenBank/DDBJ whole genome shotgun (WGS) entry which is preliminary data.</text>
</comment>
<organism evidence="2 3">
    <name type="scientific">Prorocentrum cordatum</name>
    <dbReference type="NCBI Taxonomy" id="2364126"/>
    <lineage>
        <taxon>Eukaryota</taxon>
        <taxon>Sar</taxon>
        <taxon>Alveolata</taxon>
        <taxon>Dinophyceae</taxon>
        <taxon>Prorocentrales</taxon>
        <taxon>Prorocentraceae</taxon>
        <taxon>Prorocentrum</taxon>
    </lineage>
</organism>
<evidence type="ECO:0000256" key="1">
    <source>
        <dbReference type="SAM" id="MobiDB-lite"/>
    </source>
</evidence>
<name>A0ABN9VL33_9DINO</name>
<feature type="compositionally biased region" description="Polar residues" evidence="1">
    <location>
        <begin position="355"/>
        <end position="364"/>
    </location>
</feature>
<sequence>FRTHCAALGGQRAMTPPTVTPSSRIPLGIRRSRASPRHAGGPPSASRTARSSGRHPGTACSSRPAAPASSSTPPERHPSTSSGSCAGTCSSARARRVCRRTAQAGTGTAASPSAGAGPSRASPSGRRSREGRLARRRQFQHIHSQSSWGGGTAPRGRTPGRRRARARGWATAPPGPRRRRPRGASAPCSEQELLPVREALRLPEREPADGSPATSSACSSGHSRASSQGLPASWPPPPPGDRHRGARRAEEVARQQARHGPQEHGVRRGLLQGVVLHPQGPKLRGHAAELDEPHLREPVACEVAALEVVREDNSTRAPRSMRPPCSTSTSPVSIARSGRAGSRASPCVDAASPRARTSWSTRSPIENRPRGQPKCPRSPSCP</sequence>
<feature type="region of interest" description="Disordered" evidence="1">
    <location>
        <begin position="312"/>
        <end position="382"/>
    </location>
</feature>
<accession>A0ABN9VL33</accession>
<evidence type="ECO:0000313" key="3">
    <source>
        <dbReference type="Proteomes" id="UP001189429"/>
    </source>
</evidence>
<feature type="compositionally biased region" description="Basic and acidic residues" evidence="1">
    <location>
        <begin position="240"/>
        <end position="253"/>
    </location>
</feature>
<dbReference type="EMBL" id="CAUYUJ010017349">
    <property type="protein sequence ID" value="CAK0874006.1"/>
    <property type="molecule type" value="Genomic_DNA"/>
</dbReference>
<gene>
    <name evidence="2" type="ORF">PCOR1329_LOCUS59046</name>
</gene>
<feature type="compositionally biased region" description="Low complexity" evidence="1">
    <location>
        <begin position="59"/>
        <end position="89"/>
    </location>
</feature>
<feature type="region of interest" description="Disordered" evidence="1">
    <location>
        <begin position="1"/>
        <end position="89"/>
    </location>
</feature>
<feature type="non-terminal residue" evidence="2">
    <location>
        <position position="1"/>
    </location>
</feature>
<reference evidence="2" key="1">
    <citation type="submission" date="2023-10" db="EMBL/GenBank/DDBJ databases">
        <authorList>
            <person name="Chen Y."/>
            <person name="Shah S."/>
            <person name="Dougan E. K."/>
            <person name="Thang M."/>
            <person name="Chan C."/>
        </authorList>
    </citation>
    <scope>NUCLEOTIDE SEQUENCE [LARGE SCALE GENOMIC DNA]</scope>
</reference>
<dbReference type="Proteomes" id="UP001189429">
    <property type="component" value="Unassembled WGS sequence"/>
</dbReference>
<feature type="compositionally biased region" description="Basic and acidic residues" evidence="1">
    <location>
        <begin position="198"/>
        <end position="208"/>
    </location>
</feature>
<feature type="compositionally biased region" description="Low complexity" evidence="1">
    <location>
        <begin position="101"/>
        <end position="125"/>
    </location>
</feature>
<keyword evidence="3" id="KW-1185">Reference proteome</keyword>
<evidence type="ECO:0000313" key="2">
    <source>
        <dbReference type="EMBL" id="CAK0874006.1"/>
    </source>
</evidence>
<proteinExistence type="predicted"/>